<reference evidence="1" key="2">
    <citation type="journal article" date="2015" name="Fish Shellfish Immunol.">
        <title>Early steps in the European eel (Anguilla anguilla)-Vibrio vulnificus interaction in the gills: Role of the RtxA13 toxin.</title>
        <authorList>
            <person name="Callol A."/>
            <person name="Pajuelo D."/>
            <person name="Ebbesson L."/>
            <person name="Teles M."/>
            <person name="MacKenzie S."/>
            <person name="Amaro C."/>
        </authorList>
    </citation>
    <scope>NUCLEOTIDE SEQUENCE</scope>
</reference>
<dbReference type="EMBL" id="GBXM01084275">
    <property type="protein sequence ID" value="JAH24302.1"/>
    <property type="molecule type" value="Transcribed_RNA"/>
</dbReference>
<accession>A0A0E9R6C9</accession>
<proteinExistence type="predicted"/>
<dbReference type="AlphaFoldDB" id="A0A0E9R6C9"/>
<protein>
    <submittedName>
        <fullName evidence="1">Uncharacterized protein</fullName>
    </submittedName>
</protein>
<reference evidence="1" key="1">
    <citation type="submission" date="2014-11" db="EMBL/GenBank/DDBJ databases">
        <authorList>
            <person name="Amaro Gonzalez C."/>
        </authorList>
    </citation>
    <scope>NUCLEOTIDE SEQUENCE</scope>
</reference>
<sequence length="19" mass="2248">MQSNQDLLSLMKLKRRAQS</sequence>
<evidence type="ECO:0000313" key="1">
    <source>
        <dbReference type="EMBL" id="JAH24302.1"/>
    </source>
</evidence>
<organism evidence="1">
    <name type="scientific">Anguilla anguilla</name>
    <name type="common">European freshwater eel</name>
    <name type="synonym">Muraena anguilla</name>
    <dbReference type="NCBI Taxonomy" id="7936"/>
    <lineage>
        <taxon>Eukaryota</taxon>
        <taxon>Metazoa</taxon>
        <taxon>Chordata</taxon>
        <taxon>Craniata</taxon>
        <taxon>Vertebrata</taxon>
        <taxon>Euteleostomi</taxon>
        <taxon>Actinopterygii</taxon>
        <taxon>Neopterygii</taxon>
        <taxon>Teleostei</taxon>
        <taxon>Anguilliformes</taxon>
        <taxon>Anguillidae</taxon>
        <taxon>Anguilla</taxon>
    </lineage>
</organism>
<name>A0A0E9R6C9_ANGAN</name>